<sequence>RKGIKAITKLGGSSSLKQPKLIVQVLYSSLLRPIMQFKLALVTAALTTLAVANLAQLASSTCSTGLLQCCERTETAAKVVKDQAIIELLKRAHIKTKDLTGQVGFGCSSSNGLGSGSCTAQALCCTEGNPITSGKSPYGPGNHRLAQDGLV</sequence>
<comment type="subunit">
    <text evidence="6">Self-assembles to form functional amyloid fibrils called rodlets. Self-assembly into fibrillar rodlets occurs spontaneously at hydrophobic:hydrophilic interfaces and the rodlets further associate laterally to form amphipathic monolayers.</text>
</comment>
<comment type="similarity">
    <text evidence="2 7">Belongs to the fungal hydrophobin family.</text>
</comment>
<keyword evidence="9" id="KW-1185">Reference proteome</keyword>
<keyword evidence="3 7" id="KW-0134">Cell wall</keyword>
<evidence type="ECO:0000256" key="7">
    <source>
        <dbReference type="RuleBase" id="RU365009"/>
    </source>
</evidence>
<evidence type="ECO:0000256" key="4">
    <source>
        <dbReference type="ARBA" id="ARBA00022525"/>
    </source>
</evidence>
<dbReference type="InterPro" id="IPR001338">
    <property type="entry name" value="Class_I_Hydrophobin"/>
</dbReference>
<evidence type="ECO:0000313" key="8">
    <source>
        <dbReference type="EMBL" id="KAF9060910.1"/>
    </source>
</evidence>
<proteinExistence type="inferred from homology"/>
<keyword evidence="5 7" id="KW-1015">Disulfide bond</keyword>
<dbReference type="GO" id="GO:0009277">
    <property type="term" value="C:fungal-type cell wall"/>
    <property type="evidence" value="ECO:0007669"/>
    <property type="project" value="InterPro"/>
</dbReference>
<name>A0A9P5PF16_9AGAR</name>
<reference evidence="8" key="1">
    <citation type="submission" date="2020-11" db="EMBL/GenBank/DDBJ databases">
        <authorList>
            <consortium name="DOE Joint Genome Institute"/>
            <person name="Ahrendt S."/>
            <person name="Riley R."/>
            <person name="Andreopoulos W."/>
            <person name="Labutti K."/>
            <person name="Pangilinan J."/>
            <person name="Ruiz-Duenas F.J."/>
            <person name="Barrasa J.M."/>
            <person name="Sanchez-Garcia M."/>
            <person name="Camarero S."/>
            <person name="Miyauchi S."/>
            <person name="Serrano A."/>
            <person name="Linde D."/>
            <person name="Babiker R."/>
            <person name="Drula E."/>
            <person name="Ayuso-Fernandez I."/>
            <person name="Pacheco R."/>
            <person name="Padilla G."/>
            <person name="Ferreira P."/>
            <person name="Barriuso J."/>
            <person name="Kellner H."/>
            <person name="Castanera R."/>
            <person name="Alfaro M."/>
            <person name="Ramirez L."/>
            <person name="Pisabarro A.G."/>
            <person name="Kuo A."/>
            <person name="Tritt A."/>
            <person name="Lipzen A."/>
            <person name="He G."/>
            <person name="Yan M."/>
            <person name="Ng V."/>
            <person name="Cullen D."/>
            <person name="Martin F."/>
            <person name="Rosso M.-N."/>
            <person name="Henrissat B."/>
            <person name="Hibbett D."/>
            <person name="Martinez A.T."/>
            <person name="Grigoriev I.V."/>
        </authorList>
    </citation>
    <scope>NUCLEOTIDE SEQUENCE</scope>
    <source>
        <strain evidence="8">AH 40177</strain>
    </source>
</reference>
<protein>
    <recommendedName>
        <fullName evidence="7">Hydrophobin</fullName>
    </recommendedName>
</protein>
<evidence type="ECO:0000256" key="2">
    <source>
        <dbReference type="ARBA" id="ARBA00010446"/>
    </source>
</evidence>
<dbReference type="AlphaFoldDB" id="A0A9P5PF16"/>
<evidence type="ECO:0000256" key="3">
    <source>
        <dbReference type="ARBA" id="ARBA00022512"/>
    </source>
</evidence>
<keyword evidence="4 7" id="KW-0964">Secreted</keyword>
<organism evidence="8 9">
    <name type="scientific">Rhodocollybia butyracea</name>
    <dbReference type="NCBI Taxonomy" id="206335"/>
    <lineage>
        <taxon>Eukaryota</taxon>
        <taxon>Fungi</taxon>
        <taxon>Dikarya</taxon>
        <taxon>Basidiomycota</taxon>
        <taxon>Agaricomycotina</taxon>
        <taxon>Agaricomycetes</taxon>
        <taxon>Agaricomycetidae</taxon>
        <taxon>Agaricales</taxon>
        <taxon>Marasmiineae</taxon>
        <taxon>Omphalotaceae</taxon>
        <taxon>Rhodocollybia</taxon>
    </lineage>
</organism>
<feature type="non-terminal residue" evidence="8">
    <location>
        <position position="151"/>
    </location>
</feature>
<evidence type="ECO:0000256" key="1">
    <source>
        <dbReference type="ARBA" id="ARBA00004191"/>
    </source>
</evidence>
<evidence type="ECO:0000256" key="6">
    <source>
        <dbReference type="ARBA" id="ARBA00093546"/>
    </source>
</evidence>
<comment type="subcellular location">
    <subcellularLocation>
        <location evidence="1 7">Secreted</location>
        <location evidence="1 7">Cell wall</location>
    </subcellularLocation>
</comment>
<evidence type="ECO:0000313" key="9">
    <source>
        <dbReference type="Proteomes" id="UP000772434"/>
    </source>
</evidence>
<dbReference type="CDD" id="cd23507">
    <property type="entry name" value="hydrophobin_I"/>
    <property type="match status" value="1"/>
</dbReference>
<keyword evidence="7" id="KW-0732">Signal</keyword>
<dbReference type="GO" id="GO:0005199">
    <property type="term" value="F:structural constituent of cell wall"/>
    <property type="evidence" value="ECO:0007669"/>
    <property type="project" value="InterPro"/>
</dbReference>
<comment type="caution">
    <text evidence="8">The sequence shown here is derived from an EMBL/GenBank/DDBJ whole genome shotgun (WGS) entry which is preliminary data.</text>
</comment>
<accession>A0A9P5PF16</accession>
<dbReference type="Pfam" id="PF01185">
    <property type="entry name" value="Hydrophobin"/>
    <property type="match status" value="1"/>
</dbReference>
<evidence type="ECO:0000256" key="5">
    <source>
        <dbReference type="ARBA" id="ARBA00023157"/>
    </source>
</evidence>
<dbReference type="Proteomes" id="UP000772434">
    <property type="component" value="Unassembled WGS sequence"/>
</dbReference>
<gene>
    <name evidence="8" type="ORF">BDP27DRAFT_1491058</name>
</gene>
<dbReference type="EMBL" id="JADNRY010000222">
    <property type="protein sequence ID" value="KAF9060910.1"/>
    <property type="molecule type" value="Genomic_DNA"/>
</dbReference>